<accession>A0A3E2V7K0</accession>
<evidence type="ECO:0000313" key="2">
    <source>
        <dbReference type="EMBL" id="RGC06536.1"/>
    </source>
</evidence>
<feature type="domain" description="M23ase beta-sheet core" evidence="1">
    <location>
        <begin position="86"/>
        <end position="180"/>
    </location>
</feature>
<dbReference type="AlphaFoldDB" id="A0A3E2V7K0"/>
<name>A0A3E2V7K0_9FIRM</name>
<dbReference type="EMBL" id="QVEZ01000002">
    <property type="protein sequence ID" value="RGC06536.1"/>
    <property type="molecule type" value="Genomic_DNA"/>
</dbReference>
<dbReference type="Pfam" id="PF01551">
    <property type="entry name" value="Peptidase_M23"/>
    <property type="match status" value="1"/>
</dbReference>
<dbReference type="InterPro" id="IPR011055">
    <property type="entry name" value="Dup_hybrid_motif"/>
</dbReference>
<dbReference type="GO" id="GO:0004222">
    <property type="term" value="F:metalloendopeptidase activity"/>
    <property type="evidence" value="ECO:0007669"/>
    <property type="project" value="TreeGrafter"/>
</dbReference>
<dbReference type="InterPro" id="IPR016047">
    <property type="entry name" value="M23ase_b-sheet_dom"/>
</dbReference>
<reference evidence="2 3" key="1">
    <citation type="submission" date="2018-08" db="EMBL/GenBank/DDBJ databases">
        <title>A genome reference for cultivated species of the human gut microbiota.</title>
        <authorList>
            <person name="Zou Y."/>
            <person name="Xue W."/>
            <person name="Luo G."/>
        </authorList>
    </citation>
    <scope>NUCLEOTIDE SEQUENCE [LARGE SCALE GENOMIC DNA]</scope>
    <source>
        <strain evidence="2 3">AM42-11AC</strain>
    </source>
</reference>
<evidence type="ECO:0000313" key="3">
    <source>
        <dbReference type="Proteomes" id="UP000261079"/>
    </source>
</evidence>
<dbReference type="PANTHER" id="PTHR21666:SF270">
    <property type="entry name" value="MUREIN HYDROLASE ACTIVATOR ENVC"/>
    <property type="match status" value="1"/>
</dbReference>
<dbReference type="Proteomes" id="UP000261079">
    <property type="component" value="Unassembled WGS sequence"/>
</dbReference>
<gene>
    <name evidence="2" type="ORF">DW905_04520</name>
</gene>
<dbReference type="Gene3D" id="2.70.70.10">
    <property type="entry name" value="Glucose Permease (Domain IIA)"/>
    <property type="match status" value="1"/>
</dbReference>
<dbReference type="RefSeq" id="WP_117535299.1">
    <property type="nucleotide sequence ID" value="NZ_QVEZ01000002.1"/>
</dbReference>
<comment type="caution">
    <text evidence="2">The sequence shown here is derived from an EMBL/GenBank/DDBJ whole genome shotgun (WGS) entry which is preliminary data.</text>
</comment>
<organism evidence="2 3">
    <name type="scientific">Faecalibacterium prausnitzii</name>
    <dbReference type="NCBI Taxonomy" id="853"/>
    <lineage>
        <taxon>Bacteria</taxon>
        <taxon>Bacillati</taxon>
        <taxon>Bacillota</taxon>
        <taxon>Clostridia</taxon>
        <taxon>Eubacteriales</taxon>
        <taxon>Oscillospiraceae</taxon>
        <taxon>Faecalibacterium</taxon>
    </lineage>
</organism>
<protein>
    <submittedName>
        <fullName evidence="2">M23 family peptidase</fullName>
    </submittedName>
</protein>
<dbReference type="InterPro" id="IPR050570">
    <property type="entry name" value="Cell_wall_metabolism_enzyme"/>
</dbReference>
<dbReference type="CDD" id="cd12797">
    <property type="entry name" value="M23_peptidase"/>
    <property type="match status" value="1"/>
</dbReference>
<dbReference type="PANTHER" id="PTHR21666">
    <property type="entry name" value="PEPTIDASE-RELATED"/>
    <property type="match status" value="1"/>
</dbReference>
<sequence length="187" mass="19864">MQAKHGRAGKHKRYQRAAVLALTVLLIILLAGRVLPVCAGKNVPAGASLKQAKPGQILCFPLETAAWRVSDPYGWRKDPFTGEKAFHRGVDLACGEGTPVLAALDGVVTAARRGAAYGNYVRLTHGDGQETLYAHMQYLYVRAGEVVAAGQRLGTAGQTGRATGAHLHFEFLTGGTRYDPSAALSLP</sequence>
<evidence type="ECO:0000259" key="1">
    <source>
        <dbReference type="Pfam" id="PF01551"/>
    </source>
</evidence>
<dbReference type="SUPFAM" id="SSF51261">
    <property type="entry name" value="Duplicated hybrid motif"/>
    <property type="match status" value="1"/>
</dbReference>
<proteinExistence type="predicted"/>